<proteinExistence type="predicted"/>
<keyword evidence="2" id="KW-1185">Reference proteome</keyword>
<accession>A0ACC2U1H0</accession>
<gene>
    <name evidence="1" type="ORF">DSO57_1020691</name>
</gene>
<comment type="caution">
    <text evidence="1">The sequence shown here is derived from an EMBL/GenBank/DDBJ whole genome shotgun (WGS) entry which is preliminary data.</text>
</comment>
<dbReference type="EMBL" id="QTSX02001518">
    <property type="protein sequence ID" value="KAJ9080845.1"/>
    <property type="molecule type" value="Genomic_DNA"/>
</dbReference>
<organism evidence="1 2">
    <name type="scientific">Entomophthora muscae</name>
    <dbReference type="NCBI Taxonomy" id="34485"/>
    <lineage>
        <taxon>Eukaryota</taxon>
        <taxon>Fungi</taxon>
        <taxon>Fungi incertae sedis</taxon>
        <taxon>Zoopagomycota</taxon>
        <taxon>Entomophthoromycotina</taxon>
        <taxon>Entomophthoromycetes</taxon>
        <taxon>Entomophthorales</taxon>
        <taxon>Entomophthoraceae</taxon>
        <taxon>Entomophthora</taxon>
    </lineage>
</organism>
<evidence type="ECO:0000313" key="2">
    <source>
        <dbReference type="Proteomes" id="UP001165960"/>
    </source>
</evidence>
<reference evidence="1" key="1">
    <citation type="submission" date="2022-04" db="EMBL/GenBank/DDBJ databases">
        <title>Genome of the entomopathogenic fungus Entomophthora muscae.</title>
        <authorList>
            <person name="Elya C."/>
            <person name="Lovett B.R."/>
            <person name="Lee E."/>
            <person name="Macias A.M."/>
            <person name="Hajek A.E."/>
            <person name="De Bivort B.L."/>
            <person name="Kasson M.T."/>
            <person name="De Fine Licht H.H."/>
            <person name="Stajich J.E."/>
        </authorList>
    </citation>
    <scope>NUCLEOTIDE SEQUENCE</scope>
    <source>
        <strain evidence="1">Berkeley</strain>
    </source>
</reference>
<protein>
    <submittedName>
        <fullName evidence="1">Uncharacterized protein</fullName>
    </submittedName>
</protein>
<sequence>MNTFFLFFLPLTWTLAKENKTVQPFTVHSTVNLSKDIISGHKYNADKVDGPDTGNIVFVSNDTAYSFIFLTDKLIEHNRQGTSFKSTVVANSNRQISSIAVGNNNDIFVSWFKWDFTYEAVNSTLSIYKDSVFTMVHEFDGILSAFDINHDKTKIYGILFPTLCKPIKLIEILLQDKEKKVKVLTTIKDADNGITRVKCDKKGNIYVLWRERDC</sequence>
<name>A0ACC2U1H0_9FUNG</name>
<dbReference type="Proteomes" id="UP001165960">
    <property type="component" value="Unassembled WGS sequence"/>
</dbReference>
<evidence type="ECO:0000313" key="1">
    <source>
        <dbReference type="EMBL" id="KAJ9080845.1"/>
    </source>
</evidence>